<accession>A0ABS4IKW6</accession>
<keyword evidence="1" id="KW-0804">Transcription</keyword>
<dbReference type="EMBL" id="JAGGKX010000029">
    <property type="protein sequence ID" value="MBP1971564.1"/>
    <property type="molecule type" value="Genomic_DNA"/>
</dbReference>
<evidence type="ECO:0000313" key="1">
    <source>
        <dbReference type="EMBL" id="MBP1971564.1"/>
    </source>
</evidence>
<evidence type="ECO:0000313" key="2">
    <source>
        <dbReference type="Proteomes" id="UP001519345"/>
    </source>
</evidence>
<sequence>MALAQCMNCKEKIIEDEESAILKCPYCGSGIIKVLEE</sequence>
<organism evidence="1 2">
    <name type="scientific">Virgibacillus natechei</name>
    <dbReference type="NCBI Taxonomy" id="1216297"/>
    <lineage>
        <taxon>Bacteria</taxon>
        <taxon>Bacillati</taxon>
        <taxon>Bacillota</taxon>
        <taxon>Bacilli</taxon>
        <taxon>Bacillales</taxon>
        <taxon>Bacillaceae</taxon>
        <taxon>Virgibacillus</taxon>
    </lineage>
</organism>
<dbReference type="Gene3D" id="2.20.28.30">
    <property type="entry name" value="RNA polymerase ii, chain L"/>
    <property type="match status" value="1"/>
</dbReference>
<gene>
    <name evidence="1" type="ORF">J2Z83_003715</name>
</gene>
<name>A0ABS4IKW6_9BACI</name>
<dbReference type="Proteomes" id="UP001519345">
    <property type="component" value="Unassembled WGS sequence"/>
</dbReference>
<keyword evidence="1" id="KW-0240">DNA-directed RNA polymerase</keyword>
<comment type="caution">
    <text evidence="1">The sequence shown here is derived from an EMBL/GenBank/DDBJ whole genome shotgun (WGS) entry which is preliminary data.</text>
</comment>
<protein>
    <submittedName>
        <fullName evidence="1">DNA-directed RNA polymerase subunit RPC12/RpoP</fullName>
    </submittedName>
</protein>
<keyword evidence="2" id="KW-1185">Reference proteome</keyword>
<reference evidence="1 2" key="1">
    <citation type="submission" date="2021-03" db="EMBL/GenBank/DDBJ databases">
        <title>Genomic Encyclopedia of Type Strains, Phase IV (KMG-IV): sequencing the most valuable type-strain genomes for metagenomic binning, comparative biology and taxonomic classification.</title>
        <authorList>
            <person name="Goeker M."/>
        </authorList>
    </citation>
    <scope>NUCLEOTIDE SEQUENCE [LARGE SCALE GENOMIC DNA]</scope>
    <source>
        <strain evidence="1 2">DSM 25609</strain>
    </source>
</reference>
<dbReference type="GO" id="GO:0000428">
    <property type="term" value="C:DNA-directed RNA polymerase complex"/>
    <property type="evidence" value="ECO:0007669"/>
    <property type="project" value="UniProtKB-KW"/>
</dbReference>
<proteinExistence type="predicted"/>